<dbReference type="GO" id="GO:0060061">
    <property type="term" value="P:Spemann organizer formation"/>
    <property type="evidence" value="ECO:0007669"/>
    <property type="project" value="TreeGrafter"/>
</dbReference>
<dbReference type="Proteomes" id="UP000593571">
    <property type="component" value="Unassembled WGS sequence"/>
</dbReference>
<dbReference type="GO" id="GO:0005635">
    <property type="term" value="C:nuclear envelope"/>
    <property type="evidence" value="ECO:0007669"/>
    <property type="project" value="UniProtKB-SubCell"/>
</dbReference>
<dbReference type="PANTHER" id="PTHR14482">
    <property type="entry name" value="CHROMOSOME 12 ORF 43 HOMOLOG"/>
    <property type="match status" value="1"/>
</dbReference>
<feature type="compositionally biased region" description="Basic and acidic residues" evidence="7">
    <location>
        <begin position="102"/>
        <end position="111"/>
    </location>
</feature>
<evidence type="ECO:0000313" key="8">
    <source>
        <dbReference type="EMBL" id="KAF6464197.1"/>
    </source>
</evidence>
<evidence type="ECO:0000256" key="2">
    <source>
        <dbReference type="ARBA" id="ARBA00008632"/>
    </source>
</evidence>
<comment type="caution">
    <text evidence="8">The sequence shown here is derived from an EMBL/GenBank/DDBJ whole genome shotgun (WGS) entry which is preliminary data.</text>
</comment>
<comment type="similarity">
    <text evidence="2">Belongs to the CUSTOS family.</text>
</comment>
<dbReference type="AlphaFoldDB" id="A0A7J8GW59"/>
<evidence type="ECO:0000256" key="4">
    <source>
        <dbReference type="ARBA" id="ARBA00022473"/>
    </source>
</evidence>
<evidence type="ECO:0000256" key="7">
    <source>
        <dbReference type="SAM" id="MobiDB-lite"/>
    </source>
</evidence>
<name>A0A7J8GW59_ROUAE</name>
<feature type="region of interest" description="Disordered" evidence="7">
    <location>
        <begin position="1"/>
        <end position="79"/>
    </location>
</feature>
<keyword evidence="9" id="KW-1185">Reference proteome</keyword>
<accession>A0A7J8GW59</accession>
<feature type="region of interest" description="Disordered" evidence="7">
    <location>
        <begin position="95"/>
        <end position="255"/>
    </location>
</feature>
<dbReference type="GO" id="GO:0016055">
    <property type="term" value="P:Wnt signaling pathway"/>
    <property type="evidence" value="ECO:0007669"/>
    <property type="project" value="UniProtKB-KW"/>
</dbReference>
<dbReference type="GO" id="GO:0030178">
    <property type="term" value="P:negative regulation of Wnt signaling pathway"/>
    <property type="evidence" value="ECO:0007669"/>
    <property type="project" value="TreeGrafter"/>
</dbReference>
<feature type="compositionally biased region" description="Basic residues" evidence="7">
    <location>
        <begin position="179"/>
        <end position="188"/>
    </location>
</feature>
<keyword evidence="4" id="KW-0217">Developmental protein</keyword>
<dbReference type="Pfam" id="PF23999">
    <property type="entry name" value="CUSTOS"/>
    <property type="match status" value="1"/>
</dbReference>
<keyword evidence="6" id="KW-0539">Nucleus</keyword>
<evidence type="ECO:0000256" key="5">
    <source>
        <dbReference type="ARBA" id="ARBA00022687"/>
    </source>
</evidence>
<evidence type="ECO:0000256" key="6">
    <source>
        <dbReference type="ARBA" id="ARBA00023242"/>
    </source>
</evidence>
<sequence length="255" mass="27947">MTAPRGSVSDLESSSSSDAEELARCREAAMPAWGLEQRSRGLEKPRADPADNQLPTTQPSLRRKVDEHEQDGNELQTTPEFRAYVAKKLGALLDSSITISEVMKEPTKAEIQKVTPEDDGPAKKASPQPRRKRLPSSSSSEESDEEWQRCREAAVSASDILQESAIHSPVSVEKEAEKKKKKSKKKAKKEANMDLAAAITTSKATVRKQEKELAKLNGEQASLGTKKKKRKKKAKKASETSLFPPEKSAAAVPTN</sequence>
<proteinExistence type="inferred from homology"/>
<dbReference type="PANTHER" id="PTHR14482:SF0">
    <property type="entry name" value="PROTEIN CUSTOS"/>
    <property type="match status" value="1"/>
</dbReference>
<protein>
    <recommendedName>
        <fullName evidence="3">Protein CUSTOS</fullName>
    </recommendedName>
</protein>
<dbReference type="InterPro" id="IPR026694">
    <property type="entry name" value="CUSTOS"/>
</dbReference>
<organism evidence="8 9">
    <name type="scientific">Rousettus aegyptiacus</name>
    <name type="common">Egyptian fruit bat</name>
    <name type="synonym">Pteropus aegyptiacus</name>
    <dbReference type="NCBI Taxonomy" id="9407"/>
    <lineage>
        <taxon>Eukaryota</taxon>
        <taxon>Metazoa</taxon>
        <taxon>Chordata</taxon>
        <taxon>Craniata</taxon>
        <taxon>Vertebrata</taxon>
        <taxon>Euteleostomi</taxon>
        <taxon>Mammalia</taxon>
        <taxon>Eutheria</taxon>
        <taxon>Laurasiatheria</taxon>
        <taxon>Chiroptera</taxon>
        <taxon>Yinpterochiroptera</taxon>
        <taxon>Pteropodoidea</taxon>
        <taxon>Pteropodidae</taxon>
        <taxon>Rousettinae</taxon>
        <taxon>Rousettus</taxon>
    </lineage>
</organism>
<reference evidence="8 9" key="1">
    <citation type="journal article" date="2020" name="Nature">
        <title>Six reference-quality genomes reveal evolution of bat adaptations.</title>
        <authorList>
            <person name="Jebb D."/>
            <person name="Huang Z."/>
            <person name="Pippel M."/>
            <person name="Hughes G.M."/>
            <person name="Lavrichenko K."/>
            <person name="Devanna P."/>
            <person name="Winkler S."/>
            <person name="Jermiin L.S."/>
            <person name="Skirmuntt E.C."/>
            <person name="Katzourakis A."/>
            <person name="Burkitt-Gray L."/>
            <person name="Ray D.A."/>
            <person name="Sullivan K.A.M."/>
            <person name="Roscito J.G."/>
            <person name="Kirilenko B.M."/>
            <person name="Davalos L.M."/>
            <person name="Corthals A.P."/>
            <person name="Power M.L."/>
            <person name="Jones G."/>
            <person name="Ransome R.D."/>
            <person name="Dechmann D.K.N."/>
            <person name="Locatelli A.G."/>
            <person name="Puechmaille S.J."/>
            <person name="Fedrigo O."/>
            <person name="Jarvis E.D."/>
            <person name="Hiller M."/>
            <person name="Vernes S.C."/>
            <person name="Myers E.W."/>
            <person name="Teeling E.C."/>
        </authorList>
    </citation>
    <scope>NUCLEOTIDE SEQUENCE [LARGE SCALE GENOMIC DNA]</scope>
    <source>
        <strain evidence="8">MRouAeg1</strain>
        <tissue evidence="8">Muscle</tissue>
    </source>
</reference>
<feature type="compositionally biased region" description="Basic residues" evidence="7">
    <location>
        <begin position="225"/>
        <end position="235"/>
    </location>
</feature>
<dbReference type="EMBL" id="JACASE010000005">
    <property type="protein sequence ID" value="KAF6464197.1"/>
    <property type="molecule type" value="Genomic_DNA"/>
</dbReference>
<gene>
    <name evidence="8" type="ORF">HJG63_001674</name>
</gene>
<evidence type="ECO:0000256" key="1">
    <source>
        <dbReference type="ARBA" id="ARBA00004259"/>
    </source>
</evidence>
<comment type="subcellular location">
    <subcellularLocation>
        <location evidence="1">Nucleus envelope</location>
    </subcellularLocation>
</comment>
<feature type="compositionally biased region" description="Basic and acidic residues" evidence="7">
    <location>
        <begin position="37"/>
        <end position="49"/>
    </location>
</feature>
<evidence type="ECO:0000313" key="9">
    <source>
        <dbReference type="Proteomes" id="UP000593571"/>
    </source>
</evidence>
<evidence type="ECO:0000256" key="3">
    <source>
        <dbReference type="ARBA" id="ARBA00013465"/>
    </source>
</evidence>
<keyword evidence="5" id="KW-0879">Wnt signaling pathway</keyword>